<dbReference type="PANTHER" id="PTHR21503:SF52">
    <property type="entry name" value="F-BOX DOMAIN-CONTAINING PROTEIN"/>
    <property type="match status" value="1"/>
</dbReference>
<name>A0A1I7TUH2_9PELO</name>
<accession>A0A1I7TUH2</accession>
<dbReference type="Pfam" id="PF07735">
    <property type="entry name" value="FBA_2"/>
    <property type="match status" value="1"/>
</dbReference>
<dbReference type="PANTHER" id="PTHR21503">
    <property type="entry name" value="F-BOX-CONTAINING HYPOTHETICAL PROTEIN C.ELEGANS"/>
    <property type="match status" value="1"/>
</dbReference>
<dbReference type="WBParaSite" id="Csp11.Scaffold629.g11910.t3">
    <property type="protein sequence ID" value="Csp11.Scaffold629.g11910.t3"/>
    <property type="gene ID" value="Csp11.Scaffold629.g11910"/>
</dbReference>
<evidence type="ECO:0000259" key="3">
    <source>
        <dbReference type="Pfam" id="PF07735"/>
    </source>
</evidence>
<evidence type="ECO:0000256" key="1">
    <source>
        <dbReference type="SAM" id="Coils"/>
    </source>
</evidence>
<feature type="domain" description="Sdz-33 F-box" evidence="3">
    <location>
        <begin position="150"/>
        <end position="204"/>
    </location>
</feature>
<feature type="coiled-coil region" evidence="1">
    <location>
        <begin position="338"/>
        <end position="369"/>
    </location>
</feature>
<sequence>MFHPNDEIVINDKYRFEVRDENEQIIATGLRNIDQRQIMISLSDKTLVTFAKNPRIGLRDVFLYVARLFKCRTSVLNSYHGVPNEAYMPCIKSICSRQTEISKLYIFGISFSDEDFDFILRNLKVTDFLEIGPKPSETYRLPCHISPKTLLISQAHWIRLNDVLNMKQAHIIELKESSLTNKDVEEIFQHWFLGELPNLESLYIGGKKLTNEMKIGNLKSLESPQRLIYSIKYILDQPRSLRGGIPIHRNDGVAALVRFEPLRRTVTQHICLLVGKPDHEQDCNSLADLLSNAKGQERINFAEAIVKKFSIDLKKEVKNRRTTSRKRREFVDNLCEQIMEAERKDARFIEECKEDEEEEEEEKQKSKYEQFVDLLVEYAEYERVMEKAGALHGAANSTRGLESAWDGKLNEIFSTHKFKMALIDELMNRIREPGLEDVEIEIAENLMDSYREESREVKNRYSKRLVNHCRKVLEKRNPLVSYRGGKIRLLKLDVQKCSIEKTASGEYVATDLDPKEIAKAEKKKEKNRKKREKQKEKKKGKGEERF</sequence>
<dbReference type="AlphaFoldDB" id="A0A1I7TUH2"/>
<keyword evidence="4" id="KW-1185">Reference proteome</keyword>
<keyword evidence="1" id="KW-0175">Coiled coil</keyword>
<evidence type="ECO:0000256" key="2">
    <source>
        <dbReference type="SAM" id="MobiDB-lite"/>
    </source>
</evidence>
<feature type="compositionally biased region" description="Basic residues" evidence="2">
    <location>
        <begin position="525"/>
        <end position="540"/>
    </location>
</feature>
<reference evidence="5" key="1">
    <citation type="submission" date="2016-11" db="UniProtKB">
        <authorList>
            <consortium name="WormBaseParasite"/>
        </authorList>
    </citation>
    <scope>IDENTIFICATION</scope>
</reference>
<dbReference type="Proteomes" id="UP000095282">
    <property type="component" value="Unplaced"/>
</dbReference>
<evidence type="ECO:0000313" key="5">
    <source>
        <dbReference type="WBParaSite" id="Csp11.Scaffold629.g11910.t3"/>
    </source>
</evidence>
<dbReference type="InterPro" id="IPR012885">
    <property type="entry name" value="F-box_Sdz-33"/>
</dbReference>
<organism evidence="4 5">
    <name type="scientific">Caenorhabditis tropicalis</name>
    <dbReference type="NCBI Taxonomy" id="1561998"/>
    <lineage>
        <taxon>Eukaryota</taxon>
        <taxon>Metazoa</taxon>
        <taxon>Ecdysozoa</taxon>
        <taxon>Nematoda</taxon>
        <taxon>Chromadorea</taxon>
        <taxon>Rhabditida</taxon>
        <taxon>Rhabditina</taxon>
        <taxon>Rhabditomorpha</taxon>
        <taxon>Rhabditoidea</taxon>
        <taxon>Rhabditidae</taxon>
        <taxon>Peloderinae</taxon>
        <taxon>Caenorhabditis</taxon>
    </lineage>
</organism>
<feature type="region of interest" description="Disordered" evidence="2">
    <location>
        <begin position="516"/>
        <end position="546"/>
    </location>
</feature>
<protein>
    <submittedName>
        <fullName evidence="5">FBA_2 domain-containing protein</fullName>
    </submittedName>
</protein>
<proteinExistence type="predicted"/>
<evidence type="ECO:0000313" key="4">
    <source>
        <dbReference type="Proteomes" id="UP000095282"/>
    </source>
</evidence>